<dbReference type="EMBL" id="BPLQ01008705">
    <property type="protein sequence ID" value="GIY38993.1"/>
    <property type="molecule type" value="Genomic_DNA"/>
</dbReference>
<evidence type="ECO:0000313" key="1">
    <source>
        <dbReference type="EMBL" id="GIY38993.1"/>
    </source>
</evidence>
<name>A0AAV4SWZ4_9ARAC</name>
<reference evidence="1 2" key="1">
    <citation type="submission" date="2021-06" db="EMBL/GenBank/DDBJ databases">
        <title>Caerostris darwini draft genome.</title>
        <authorList>
            <person name="Kono N."/>
            <person name="Arakawa K."/>
        </authorList>
    </citation>
    <scope>NUCLEOTIDE SEQUENCE [LARGE SCALE GENOMIC DNA]</scope>
</reference>
<dbReference type="InterPro" id="IPR027417">
    <property type="entry name" value="P-loop_NTPase"/>
</dbReference>
<dbReference type="Proteomes" id="UP001054837">
    <property type="component" value="Unassembled WGS sequence"/>
</dbReference>
<organism evidence="1 2">
    <name type="scientific">Caerostris darwini</name>
    <dbReference type="NCBI Taxonomy" id="1538125"/>
    <lineage>
        <taxon>Eukaryota</taxon>
        <taxon>Metazoa</taxon>
        <taxon>Ecdysozoa</taxon>
        <taxon>Arthropoda</taxon>
        <taxon>Chelicerata</taxon>
        <taxon>Arachnida</taxon>
        <taxon>Araneae</taxon>
        <taxon>Araneomorphae</taxon>
        <taxon>Entelegynae</taxon>
        <taxon>Araneoidea</taxon>
        <taxon>Araneidae</taxon>
        <taxon>Caerostris</taxon>
    </lineage>
</organism>
<sequence length="250" mass="28690">MGGTLNRVRLRRNEKTLFGGMTTEVLVKFMAPQSLHRTPILITSNKDIWFHCSGDEEALRNRFIQYMFNETATTFSTHSREWWQQPYRTYCEWCTNLDNYLKCRKQVYTSVSECTEPEGVIRRRGPREQFPPGDEYSDPEYPVYHGPNQPSPPSLECNTFMGSTIADDVAATEARVRTAPTAQDLQAIIAPQLRTMDRPAETLPEIAQADVASPHTNFLFIEDVERLENLLALEQSENSSSHITYISYIL</sequence>
<comment type="caution">
    <text evidence="1">The sequence shown here is derived from an EMBL/GenBank/DDBJ whole genome shotgun (WGS) entry which is preliminary data.</text>
</comment>
<dbReference type="AlphaFoldDB" id="A0AAV4SWZ4"/>
<protein>
    <submittedName>
        <fullName evidence="1">Uncharacterized protein</fullName>
    </submittedName>
</protein>
<evidence type="ECO:0000313" key="2">
    <source>
        <dbReference type="Proteomes" id="UP001054837"/>
    </source>
</evidence>
<dbReference type="Gene3D" id="3.40.50.300">
    <property type="entry name" value="P-loop containing nucleotide triphosphate hydrolases"/>
    <property type="match status" value="1"/>
</dbReference>
<accession>A0AAV4SWZ4</accession>
<keyword evidence="2" id="KW-1185">Reference proteome</keyword>
<gene>
    <name evidence="1" type="ORF">CDAR_587101</name>
</gene>
<proteinExistence type="predicted"/>